<dbReference type="AlphaFoldDB" id="A0A166PGY5"/>
<accession>A0A166PGY5</accession>
<dbReference type="OrthoDB" id="10253329at2759"/>
<keyword evidence="8" id="KW-1185">Reference proteome</keyword>
<sequence>MISLQSRQAGVSRSRAQAVLEPSGSRIVSKPIPPAQISDPRSYQLEQVRRRFSPKESMLEDGVTSLIFKVKPSDPDFPFELAQLECDVRVPAAYPEQRPKLRVRNSDIPRGFGINIERGWDRLAEQRRNATLLAIIHALDRDLEKLLSEQKTETVKLVVFKDTRHLETGTTIKPEITGKPAETGPAPRRYVPEESYSKEQVAEARARRAQEVRQLEARLGRLPRFRRSADGIVFTLPLEPKRRSELPTGLRSVNSLHLIVPLMYPLQDLKIQLNEADGADADPVEELFAKKAAEQKAMPLMSHLNYLAQNLHTLAKQAKELALQAEADKAARKAEEASSKAFEVDEISEAPPAATNHVRVIARPPEWDLVEDDDDDDDDDYDDDNDNDDDDDDKLSTADHGSDEGDGGAPLGREVAEIWTMPRATETVEKGTMLSFPSIELYGIELLQVSLLSISVKCERCKTANDVTGLRGGIEKTTSCQKCATQLTAKFTATLVHERSPRAGFIDLSGCKAADLLPSTFIPTCGRCSTSGQGLVAVRGDTVTNVCRECHGKFTFKMPQAKFLFISPGSHVPPPTAGPRPRAEKLGLHAGEPLPDRGACPHYRKSFRWFRFSCCSRVHACDKCHDGAEDHVSEWAKRMICGWCSREQNYMVEACAFCGRSVIGNKGRGFWEGGKGTRDRTKMSRKDPRKYRRIRA</sequence>
<dbReference type="SUPFAM" id="SSF161219">
    <property type="entry name" value="CHY zinc finger-like"/>
    <property type="match status" value="1"/>
</dbReference>
<reference evidence="7 8" key="1">
    <citation type="journal article" date="2016" name="Genome Biol. Evol.">
        <title>Divergent and convergent evolution of fungal pathogenicity.</title>
        <authorList>
            <person name="Shang Y."/>
            <person name="Xiao G."/>
            <person name="Zheng P."/>
            <person name="Cen K."/>
            <person name="Zhan S."/>
            <person name="Wang C."/>
        </authorList>
    </citation>
    <scope>NUCLEOTIDE SEQUENCE [LARGE SCALE GENOMIC DNA]</scope>
    <source>
        <strain evidence="7 8">RCEF 2490</strain>
    </source>
</reference>
<dbReference type="EMBL" id="AZGY01000007">
    <property type="protein sequence ID" value="KZZ96670.1"/>
    <property type="molecule type" value="Genomic_DNA"/>
</dbReference>
<feature type="domain" description="CHY-type" evidence="6">
    <location>
        <begin position="593"/>
        <end position="660"/>
    </location>
</feature>
<dbReference type="InterPro" id="IPR037274">
    <property type="entry name" value="Znf_CHY_sf"/>
</dbReference>
<dbReference type="GO" id="GO:0008270">
    <property type="term" value="F:zinc ion binding"/>
    <property type="evidence" value="ECO:0007669"/>
    <property type="project" value="UniProtKB-KW"/>
</dbReference>
<gene>
    <name evidence="7" type="ORF">AAL_03899</name>
</gene>
<dbReference type="InterPro" id="IPR008913">
    <property type="entry name" value="Znf_CHY"/>
</dbReference>
<evidence type="ECO:0000256" key="3">
    <source>
        <dbReference type="ARBA" id="ARBA00022833"/>
    </source>
</evidence>
<evidence type="ECO:0000256" key="2">
    <source>
        <dbReference type="ARBA" id="ARBA00022771"/>
    </source>
</evidence>
<feature type="region of interest" description="Disordered" evidence="5">
    <location>
        <begin position="1"/>
        <end position="38"/>
    </location>
</feature>
<keyword evidence="3" id="KW-0862">Zinc</keyword>
<feature type="compositionally biased region" description="Basic and acidic residues" evidence="5">
    <location>
        <begin position="394"/>
        <end position="403"/>
    </location>
</feature>
<feature type="compositionally biased region" description="Acidic residues" evidence="5">
    <location>
        <begin position="368"/>
        <end position="393"/>
    </location>
</feature>
<keyword evidence="2 4" id="KW-0863">Zinc-finger</keyword>
<organism evidence="7 8">
    <name type="scientific">Moelleriella libera RCEF 2490</name>
    <dbReference type="NCBI Taxonomy" id="1081109"/>
    <lineage>
        <taxon>Eukaryota</taxon>
        <taxon>Fungi</taxon>
        <taxon>Dikarya</taxon>
        <taxon>Ascomycota</taxon>
        <taxon>Pezizomycotina</taxon>
        <taxon>Sordariomycetes</taxon>
        <taxon>Hypocreomycetidae</taxon>
        <taxon>Hypocreales</taxon>
        <taxon>Clavicipitaceae</taxon>
        <taxon>Moelleriella</taxon>
    </lineage>
</organism>
<feature type="compositionally biased region" description="Polar residues" evidence="5">
    <location>
        <begin position="1"/>
        <end position="15"/>
    </location>
</feature>
<evidence type="ECO:0000313" key="7">
    <source>
        <dbReference type="EMBL" id="KZZ96670.1"/>
    </source>
</evidence>
<evidence type="ECO:0000256" key="4">
    <source>
        <dbReference type="PROSITE-ProRule" id="PRU00601"/>
    </source>
</evidence>
<dbReference type="Pfam" id="PF05495">
    <property type="entry name" value="zf-CHY"/>
    <property type="match status" value="1"/>
</dbReference>
<dbReference type="Proteomes" id="UP000078544">
    <property type="component" value="Unassembled WGS sequence"/>
</dbReference>
<evidence type="ECO:0000313" key="8">
    <source>
        <dbReference type="Proteomes" id="UP000078544"/>
    </source>
</evidence>
<feature type="compositionally biased region" description="Basic residues" evidence="5">
    <location>
        <begin position="687"/>
        <end position="696"/>
    </location>
</feature>
<keyword evidence="1" id="KW-0479">Metal-binding</keyword>
<feature type="region of interest" description="Disordered" evidence="5">
    <location>
        <begin position="339"/>
        <end position="411"/>
    </location>
</feature>
<comment type="caution">
    <text evidence="7">The sequence shown here is derived from an EMBL/GenBank/DDBJ whole genome shotgun (WGS) entry which is preliminary data.</text>
</comment>
<evidence type="ECO:0000256" key="5">
    <source>
        <dbReference type="SAM" id="MobiDB-lite"/>
    </source>
</evidence>
<protein>
    <submittedName>
        <fullName evidence="7">CHY zinc finger domain protein</fullName>
    </submittedName>
</protein>
<evidence type="ECO:0000256" key="1">
    <source>
        <dbReference type="ARBA" id="ARBA00022723"/>
    </source>
</evidence>
<dbReference type="PROSITE" id="PS51266">
    <property type="entry name" value="ZF_CHY"/>
    <property type="match status" value="1"/>
</dbReference>
<evidence type="ECO:0000259" key="6">
    <source>
        <dbReference type="PROSITE" id="PS51266"/>
    </source>
</evidence>
<dbReference type="STRING" id="1081109.A0A166PGY5"/>
<name>A0A166PGY5_9HYPO</name>
<feature type="region of interest" description="Disordered" evidence="5">
    <location>
        <begin position="174"/>
        <end position="198"/>
    </location>
</feature>
<proteinExistence type="predicted"/>
<feature type="region of interest" description="Disordered" evidence="5">
    <location>
        <begin position="670"/>
        <end position="696"/>
    </location>
</feature>
<feature type="compositionally biased region" description="Basic and acidic residues" evidence="5">
    <location>
        <begin position="675"/>
        <end position="686"/>
    </location>
</feature>